<gene>
    <name evidence="2" type="ORF">Tco_1017633</name>
</gene>
<reference evidence="2" key="2">
    <citation type="submission" date="2022-01" db="EMBL/GenBank/DDBJ databases">
        <authorList>
            <person name="Yamashiro T."/>
            <person name="Shiraishi A."/>
            <person name="Satake H."/>
            <person name="Nakayama K."/>
        </authorList>
    </citation>
    <scope>NUCLEOTIDE SEQUENCE</scope>
</reference>
<keyword evidence="3" id="KW-1185">Reference proteome</keyword>
<dbReference type="EMBL" id="BQNB010017690">
    <property type="protein sequence ID" value="GJT66153.1"/>
    <property type="molecule type" value="Genomic_DNA"/>
</dbReference>
<feature type="compositionally biased region" description="Basic residues" evidence="1">
    <location>
        <begin position="116"/>
        <end position="125"/>
    </location>
</feature>
<comment type="caution">
    <text evidence="2">The sequence shown here is derived from an EMBL/GenBank/DDBJ whole genome shotgun (WGS) entry which is preliminary data.</text>
</comment>
<feature type="compositionally biased region" description="Pro residues" evidence="1">
    <location>
        <begin position="128"/>
        <end position="145"/>
    </location>
</feature>
<evidence type="ECO:0000313" key="2">
    <source>
        <dbReference type="EMBL" id="GJT66153.1"/>
    </source>
</evidence>
<sequence>MSQPVSTTVQVPLPTSTATVTTITTTITPTPQPQQSTTDPILVCHIGELEQHMADLIQDNLALGERLDKHVTQLYNLEKLNIPHTANNVRKDLYEALQKSLELDYSNQRLADQKEARKKRRKRRDAPRSPPGSPPSQPPPPPPPAGASGAPSTSGASGSSQLPPPPPPLPTGASGSVPHQGSKAPSSSMAMASTLESMAWTTFDTRYESTGVSVDQDSSPAESLMHDDSTPDEQVQSSDDEDTGNDQIPEADTRKDWWKPLPEEERPATPEPAWTILPSNVSDVENNWASALASSYEPPAENSLLAKTGDMTTFLNWYCRQINKSKLTQADLEGQAYEVVKVFYPDIIHLQFQMEECHKMLTDQVDWANPEGDQVRINVNRPLPLGGPPGHVTIQTKFFFNKDLEYLRFGNKGSMHVLSISKMKVARYPDFGLELLVPEQMWIEDVCTYDISAKYGIAHWWFNRQKFYIDRHDSPSHRKEVRTHMQILSVVRIKAYSRYGYDYLSEIILRRADFQEHTIAEKDFKNLYPSDFEDSNLLLLQGHLDHLLGSDKRMLSMAVKLWTRNLVIRQWVKDFQLGIESYQTQLNLTKLGWDTGYEFKHDYTIIESPRATEKGVTRSKEFITAIERRLQTRRIYRNLKCFVGRRVRDIDYRLLQRTK</sequence>
<feature type="compositionally biased region" description="Basic and acidic residues" evidence="1">
    <location>
        <begin position="251"/>
        <end position="268"/>
    </location>
</feature>
<accession>A0ABQ5FTF4</accession>
<name>A0ABQ5FTF4_9ASTR</name>
<protein>
    <submittedName>
        <fullName evidence="2">Uncharacterized protein</fullName>
    </submittedName>
</protein>
<feature type="region of interest" description="Disordered" evidence="1">
    <location>
        <begin position="211"/>
        <end position="275"/>
    </location>
</feature>
<feature type="region of interest" description="Disordered" evidence="1">
    <location>
        <begin position="108"/>
        <end position="190"/>
    </location>
</feature>
<dbReference type="PANTHER" id="PTHR48125">
    <property type="entry name" value="LP07818P1"/>
    <property type="match status" value="1"/>
</dbReference>
<organism evidence="2 3">
    <name type="scientific">Tanacetum coccineum</name>
    <dbReference type="NCBI Taxonomy" id="301880"/>
    <lineage>
        <taxon>Eukaryota</taxon>
        <taxon>Viridiplantae</taxon>
        <taxon>Streptophyta</taxon>
        <taxon>Embryophyta</taxon>
        <taxon>Tracheophyta</taxon>
        <taxon>Spermatophyta</taxon>
        <taxon>Magnoliopsida</taxon>
        <taxon>eudicotyledons</taxon>
        <taxon>Gunneridae</taxon>
        <taxon>Pentapetalae</taxon>
        <taxon>asterids</taxon>
        <taxon>campanulids</taxon>
        <taxon>Asterales</taxon>
        <taxon>Asteraceae</taxon>
        <taxon>Asteroideae</taxon>
        <taxon>Anthemideae</taxon>
        <taxon>Anthemidinae</taxon>
        <taxon>Tanacetum</taxon>
    </lineage>
</organism>
<feature type="compositionally biased region" description="Low complexity" evidence="1">
    <location>
        <begin position="146"/>
        <end position="161"/>
    </location>
</feature>
<reference evidence="2" key="1">
    <citation type="journal article" date="2022" name="Int. J. Mol. Sci.">
        <title>Draft Genome of Tanacetum Coccineum: Genomic Comparison of Closely Related Tanacetum-Family Plants.</title>
        <authorList>
            <person name="Yamashiro T."/>
            <person name="Shiraishi A."/>
            <person name="Nakayama K."/>
            <person name="Satake H."/>
        </authorList>
    </citation>
    <scope>NUCLEOTIDE SEQUENCE</scope>
</reference>
<evidence type="ECO:0000256" key="1">
    <source>
        <dbReference type="SAM" id="MobiDB-lite"/>
    </source>
</evidence>
<dbReference type="PANTHER" id="PTHR48125:SF12">
    <property type="entry name" value="AT HOOK TRANSCRIPTION FACTOR FAMILY-RELATED"/>
    <property type="match status" value="1"/>
</dbReference>
<feature type="compositionally biased region" description="Polar residues" evidence="1">
    <location>
        <begin position="211"/>
        <end position="221"/>
    </location>
</feature>
<evidence type="ECO:0000313" key="3">
    <source>
        <dbReference type="Proteomes" id="UP001151760"/>
    </source>
</evidence>
<proteinExistence type="predicted"/>
<dbReference type="Proteomes" id="UP001151760">
    <property type="component" value="Unassembled WGS sequence"/>
</dbReference>